<reference evidence="3 4" key="1">
    <citation type="submission" date="2020-02" db="EMBL/GenBank/DDBJ databases">
        <title>Genome sequencing for Draconibacterium sp. strain M1.</title>
        <authorList>
            <person name="Park S.-J."/>
        </authorList>
    </citation>
    <scope>NUCLEOTIDE SEQUENCE [LARGE SCALE GENOMIC DNA]</scope>
    <source>
        <strain evidence="3 4">M1</strain>
    </source>
</reference>
<evidence type="ECO:0000259" key="2">
    <source>
        <dbReference type="Pfam" id="PF06580"/>
    </source>
</evidence>
<feature type="transmembrane region" description="Helical" evidence="1">
    <location>
        <begin position="12"/>
        <end position="33"/>
    </location>
</feature>
<dbReference type="InterPro" id="IPR010559">
    <property type="entry name" value="Sig_transdc_His_kin_internal"/>
</dbReference>
<organism evidence="3 4">
    <name type="scientific">Draconibacterium halophilum</name>
    <dbReference type="NCBI Taxonomy" id="2706887"/>
    <lineage>
        <taxon>Bacteria</taxon>
        <taxon>Pseudomonadati</taxon>
        <taxon>Bacteroidota</taxon>
        <taxon>Bacteroidia</taxon>
        <taxon>Marinilabiliales</taxon>
        <taxon>Prolixibacteraceae</taxon>
        <taxon>Draconibacterium</taxon>
    </lineage>
</organism>
<keyword evidence="1" id="KW-0472">Membrane</keyword>
<feature type="domain" description="Signal transduction histidine kinase internal region" evidence="2">
    <location>
        <begin position="172"/>
        <end position="250"/>
    </location>
</feature>
<dbReference type="RefSeq" id="WP_163345374.1">
    <property type="nucleotide sequence ID" value="NZ_CP048409.1"/>
</dbReference>
<accession>A0A6C0RC24</accession>
<dbReference type="AlphaFoldDB" id="A0A6C0RC24"/>
<feature type="transmembrane region" description="Helical" evidence="1">
    <location>
        <begin position="132"/>
        <end position="151"/>
    </location>
</feature>
<dbReference type="EMBL" id="CP048409">
    <property type="protein sequence ID" value="QIA07452.1"/>
    <property type="molecule type" value="Genomic_DNA"/>
</dbReference>
<dbReference type="Pfam" id="PF06580">
    <property type="entry name" value="His_kinase"/>
    <property type="match status" value="1"/>
</dbReference>
<proteinExistence type="predicted"/>
<feature type="transmembrane region" description="Helical" evidence="1">
    <location>
        <begin position="87"/>
        <end position="112"/>
    </location>
</feature>
<protein>
    <recommendedName>
        <fullName evidence="2">Signal transduction histidine kinase internal region domain-containing protein</fullName>
    </recommendedName>
</protein>
<feature type="transmembrane region" description="Helical" evidence="1">
    <location>
        <begin position="53"/>
        <end position="75"/>
    </location>
</feature>
<sequence>MFLQKIHRFFSFKRLFVFLLIFVIGIQLIVISYNHYSGYYSLDGLEHFLIRMFRGTLLSLIAGFLIAYPDLFVIYHLNKKFPWGRKIIPRITIELIAALSIAVIISIVVTMFAHSMKPYKHELSNVLFNNALIYAVVNLFIISFFEGWISYVESKQAKQMADTLKDELSQIKFEVLKSQINPHFMFNSLNVLSGLINKDVSKAQQFIDEFSMIYRYVLETIEQPVTTLEKELEFMRSYLFLQQIRYGENLTYSVNVSAELLNWFLPPLSLQVVLENAMKHNIINEAKPLHIDIKDDNFSLIVRNNIQPKISKGISTGLGLKNLSKRYALIGKLEPEFKVETNHYVAKLPLLKPENDEHSNN</sequence>
<evidence type="ECO:0000313" key="3">
    <source>
        <dbReference type="EMBL" id="QIA07452.1"/>
    </source>
</evidence>
<evidence type="ECO:0000313" key="4">
    <source>
        <dbReference type="Proteomes" id="UP000474630"/>
    </source>
</evidence>
<dbReference type="GO" id="GO:0016020">
    <property type="term" value="C:membrane"/>
    <property type="evidence" value="ECO:0007669"/>
    <property type="project" value="InterPro"/>
</dbReference>
<dbReference type="KEGG" id="drc:G0Q07_06815"/>
<name>A0A6C0RC24_9BACT</name>
<gene>
    <name evidence="3" type="ORF">G0Q07_06815</name>
</gene>
<keyword evidence="1" id="KW-0812">Transmembrane</keyword>
<dbReference type="PANTHER" id="PTHR34220:SF7">
    <property type="entry name" value="SENSOR HISTIDINE KINASE YPDA"/>
    <property type="match status" value="1"/>
</dbReference>
<dbReference type="Proteomes" id="UP000474630">
    <property type="component" value="Chromosome"/>
</dbReference>
<dbReference type="PANTHER" id="PTHR34220">
    <property type="entry name" value="SENSOR HISTIDINE KINASE YPDA"/>
    <property type="match status" value="1"/>
</dbReference>
<keyword evidence="1" id="KW-1133">Transmembrane helix</keyword>
<keyword evidence="4" id="KW-1185">Reference proteome</keyword>
<dbReference type="InterPro" id="IPR050640">
    <property type="entry name" value="Bact_2-comp_sensor_kinase"/>
</dbReference>
<evidence type="ECO:0000256" key="1">
    <source>
        <dbReference type="SAM" id="Phobius"/>
    </source>
</evidence>
<dbReference type="GO" id="GO:0000155">
    <property type="term" value="F:phosphorelay sensor kinase activity"/>
    <property type="evidence" value="ECO:0007669"/>
    <property type="project" value="InterPro"/>
</dbReference>